<dbReference type="GO" id="GO:0016787">
    <property type="term" value="F:hydrolase activity"/>
    <property type="evidence" value="ECO:0007669"/>
    <property type="project" value="UniProtKB-KW"/>
</dbReference>
<evidence type="ECO:0000313" key="5">
    <source>
        <dbReference type="Proteomes" id="UP001596110"/>
    </source>
</evidence>
<dbReference type="SUPFAM" id="SSF52279">
    <property type="entry name" value="Beta-D-glucan exohydrolase, C-terminal domain"/>
    <property type="match status" value="1"/>
</dbReference>
<feature type="domain" description="Fibronectin type III-like" evidence="3">
    <location>
        <begin position="580"/>
        <end position="650"/>
    </location>
</feature>
<evidence type="ECO:0000313" key="4">
    <source>
        <dbReference type="EMBL" id="MFC5630828.1"/>
    </source>
</evidence>
<sequence length="753" mass="83323">MRNIKEIVSQLTLEEKAGLCSGQDFWHTKAIERLGIPSLMLSDGPHGLRKQDQSADHLGINDSIKAVCFPAACATAGAFDRNLLQQMGETLGNECQAEDVSVILGPGVNIKRSPLCGRNFEYFSEDPYLTGELATAFVKGVQSQGIGTSPKHFAANNQEYRRMSISSQVGQQALREIYLSAFETIVKEAQPKTIMSSYNRLNGVYTSQNEWLLTDILRKEWGFEGYVVSDWGAVDDRVKSLEAGLELEMPSSNGINDTKLVEAVRAGLLEESVLDLAVERLLTVTFDYIDHRRAVTWDKEADHAVARQIAEESAVLLKNSGILPLSASQKIAFIGEFAKKPRFQGGGSSHINSFKVTNALDEANKETKIIYAQGYDVTEQTDDVKLRTEAVEVAQNVDVAVLFIGLPDSYESEGYDRTHMSLPQNQTDLVEAVTAVQPHTIVVLYNGSVVELPWADKVAAILEMYLAGQAVGEATVNLLFGHVNPSGRLAETFPLKLEHNPSYLNFPGNGRDVDYQEGIFVGYRYYDTKNLPVAYPFGHGLSYTTFTYSDLKVSKDTLTESDNLEVSVTVTNSGTCRGKEVVQLYVSNQNANHKRPIRELKAFDKIDLAPGESQKVTLNLTPRSFAYFSEELNDWYIASGIYNIQVCRSSREVICETEVRINSSQALPFKVHRNTTIGELLEQPNCQSITKDLMKRIAASFGDHNEESESSAVSDEMATQMMSSMPLRALLSFGILTDDSLEETLIALNTVVE</sequence>
<comment type="caution">
    <text evidence="4">The sequence shown here is derived from an EMBL/GenBank/DDBJ whole genome shotgun (WGS) entry which is preliminary data.</text>
</comment>
<name>A0ABW0UCC5_9STRE</name>
<accession>A0ABW0UCC5</accession>
<dbReference type="PANTHER" id="PTHR42715">
    <property type="entry name" value="BETA-GLUCOSIDASE"/>
    <property type="match status" value="1"/>
</dbReference>
<dbReference type="Gene3D" id="3.20.20.300">
    <property type="entry name" value="Glycoside hydrolase, family 3, N-terminal domain"/>
    <property type="match status" value="2"/>
</dbReference>
<dbReference type="InterPro" id="IPR050288">
    <property type="entry name" value="Cellulose_deg_GH3"/>
</dbReference>
<proteinExistence type="inferred from homology"/>
<evidence type="ECO:0000259" key="3">
    <source>
        <dbReference type="SMART" id="SM01217"/>
    </source>
</evidence>
<organism evidence="4 5">
    <name type="scientific">Streptococcus caledonicus</name>
    <dbReference type="NCBI Taxonomy" id="2614158"/>
    <lineage>
        <taxon>Bacteria</taxon>
        <taxon>Bacillati</taxon>
        <taxon>Bacillota</taxon>
        <taxon>Bacilli</taxon>
        <taxon>Lactobacillales</taxon>
        <taxon>Streptococcaceae</taxon>
        <taxon>Streptococcus</taxon>
    </lineage>
</organism>
<dbReference type="SUPFAM" id="SSF51445">
    <property type="entry name" value="(Trans)glycosidases"/>
    <property type="match status" value="1"/>
</dbReference>
<dbReference type="SMART" id="SM01217">
    <property type="entry name" value="Fn3_like"/>
    <property type="match status" value="1"/>
</dbReference>
<reference evidence="5" key="1">
    <citation type="journal article" date="2019" name="Int. J. Syst. Evol. Microbiol.">
        <title>The Global Catalogue of Microorganisms (GCM) 10K type strain sequencing project: providing services to taxonomists for standard genome sequencing and annotation.</title>
        <authorList>
            <consortium name="The Broad Institute Genomics Platform"/>
            <consortium name="The Broad Institute Genome Sequencing Center for Infectious Disease"/>
            <person name="Wu L."/>
            <person name="Ma J."/>
        </authorList>
    </citation>
    <scope>NUCLEOTIDE SEQUENCE [LARGE SCALE GENOMIC DNA]</scope>
    <source>
        <strain evidence="5">DT43</strain>
    </source>
</reference>
<dbReference type="PRINTS" id="PR00133">
    <property type="entry name" value="GLHYDRLASE3"/>
</dbReference>
<dbReference type="EMBL" id="JBHSOJ010000016">
    <property type="protein sequence ID" value="MFC5630828.1"/>
    <property type="molecule type" value="Genomic_DNA"/>
</dbReference>
<dbReference type="InterPro" id="IPR017853">
    <property type="entry name" value="GH"/>
</dbReference>
<evidence type="ECO:0000256" key="1">
    <source>
        <dbReference type="ARBA" id="ARBA00005336"/>
    </source>
</evidence>
<dbReference type="Gene3D" id="2.60.40.10">
    <property type="entry name" value="Immunoglobulins"/>
    <property type="match status" value="1"/>
</dbReference>
<dbReference type="InterPro" id="IPR013783">
    <property type="entry name" value="Ig-like_fold"/>
</dbReference>
<dbReference type="RefSeq" id="WP_198039884.1">
    <property type="nucleotide sequence ID" value="NZ_JBHSOJ010000016.1"/>
</dbReference>
<dbReference type="InterPro" id="IPR001764">
    <property type="entry name" value="Glyco_hydro_3_N"/>
</dbReference>
<dbReference type="Pfam" id="PF14310">
    <property type="entry name" value="Fn3-like"/>
    <property type="match status" value="1"/>
</dbReference>
<keyword evidence="2 4" id="KW-0378">Hydrolase</keyword>
<dbReference type="InterPro" id="IPR036962">
    <property type="entry name" value="Glyco_hydro_3_N_sf"/>
</dbReference>
<dbReference type="Proteomes" id="UP001596110">
    <property type="component" value="Unassembled WGS sequence"/>
</dbReference>
<dbReference type="PANTHER" id="PTHR42715:SF10">
    <property type="entry name" value="BETA-GLUCOSIDASE"/>
    <property type="match status" value="1"/>
</dbReference>
<protein>
    <submittedName>
        <fullName evidence="4">Glycoside hydrolase family 3 C-terminal domain-containing protein</fullName>
    </submittedName>
</protein>
<dbReference type="Gene3D" id="3.40.50.1700">
    <property type="entry name" value="Glycoside hydrolase family 3 C-terminal domain"/>
    <property type="match status" value="2"/>
</dbReference>
<keyword evidence="5" id="KW-1185">Reference proteome</keyword>
<dbReference type="InterPro" id="IPR002772">
    <property type="entry name" value="Glyco_hydro_3_C"/>
</dbReference>
<comment type="similarity">
    <text evidence="1">Belongs to the glycosyl hydrolase 3 family.</text>
</comment>
<dbReference type="Gene3D" id="2.60.120.380">
    <property type="match status" value="1"/>
</dbReference>
<gene>
    <name evidence="4" type="ORF">ACFPQ3_04320</name>
</gene>
<dbReference type="Pfam" id="PF00933">
    <property type="entry name" value="Glyco_hydro_3"/>
    <property type="match status" value="1"/>
</dbReference>
<dbReference type="Pfam" id="PF01915">
    <property type="entry name" value="Glyco_hydro_3_C"/>
    <property type="match status" value="1"/>
</dbReference>
<dbReference type="InterPro" id="IPR036881">
    <property type="entry name" value="Glyco_hydro_3_C_sf"/>
</dbReference>
<evidence type="ECO:0000256" key="2">
    <source>
        <dbReference type="ARBA" id="ARBA00022801"/>
    </source>
</evidence>
<dbReference type="InterPro" id="IPR026891">
    <property type="entry name" value="Fn3-like"/>
</dbReference>